<protein>
    <submittedName>
        <fullName evidence="1">S-adenosyl-L-methionine-dependent methyltransferase</fullName>
    </submittedName>
</protein>
<dbReference type="OrthoDB" id="2013972at2759"/>
<gene>
    <name evidence="1" type="ORF">BJ508DRAFT_244332</name>
</gene>
<evidence type="ECO:0000313" key="2">
    <source>
        <dbReference type="Proteomes" id="UP000275078"/>
    </source>
</evidence>
<dbReference type="GO" id="GO:0032259">
    <property type="term" value="P:methylation"/>
    <property type="evidence" value="ECO:0007669"/>
    <property type="project" value="UniProtKB-KW"/>
</dbReference>
<dbReference type="GO" id="GO:0008168">
    <property type="term" value="F:methyltransferase activity"/>
    <property type="evidence" value="ECO:0007669"/>
    <property type="project" value="UniProtKB-KW"/>
</dbReference>
<dbReference type="Gene3D" id="3.40.50.150">
    <property type="entry name" value="Vaccinia Virus protein VP39"/>
    <property type="match status" value="1"/>
</dbReference>
<dbReference type="PANTHER" id="PTHR43591:SF10">
    <property type="entry name" value="ABC TRANSMEMBRANE TYPE-1 DOMAIN-CONTAINING PROTEIN-RELATED"/>
    <property type="match status" value="1"/>
</dbReference>
<dbReference type="STRING" id="1160509.A0A3N4HHP7"/>
<keyword evidence="1" id="KW-0808">Transferase</keyword>
<accession>A0A3N4HHP7</accession>
<dbReference type="AlphaFoldDB" id="A0A3N4HHP7"/>
<name>A0A3N4HHP7_ASCIM</name>
<organism evidence="1 2">
    <name type="scientific">Ascobolus immersus RN42</name>
    <dbReference type="NCBI Taxonomy" id="1160509"/>
    <lineage>
        <taxon>Eukaryota</taxon>
        <taxon>Fungi</taxon>
        <taxon>Dikarya</taxon>
        <taxon>Ascomycota</taxon>
        <taxon>Pezizomycotina</taxon>
        <taxon>Pezizomycetes</taxon>
        <taxon>Pezizales</taxon>
        <taxon>Ascobolaceae</taxon>
        <taxon>Ascobolus</taxon>
    </lineage>
</organism>
<dbReference type="SUPFAM" id="SSF53335">
    <property type="entry name" value="S-adenosyl-L-methionine-dependent methyltransferases"/>
    <property type="match status" value="1"/>
</dbReference>
<evidence type="ECO:0000313" key="1">
    <source>
        <dbReference type="EMBL" id="RPA73523.1"/>
    </source>
</evidence>
<dbReference type="Proteomes" id="UP000275078">
    <property type="component" value="Unassembled WGS sequence"/>
</dbReference>
<keyword evidence="1" id="KW-0489">Methyltransferase</keyword>
<reference evidence="1 2" key="1">
    <citation type="journal article" date="2018" name="Nat. Ecol. Evol.">
        <title>Pezizomycetes genomes reveal the molecular basis of ectomycorrhizal truffle lifestyle.</title>
        <authorList>
            <person name="Murat C."/>
            <person name="Payen T."/>
            <person name="Noel B."/>
            <person name="Kuo A."/>
            <person name="Morin E."/>
            <person name="Chen J."/>
            <person name="Kohler A."/>
            <person name="Krizsan K."/>
            <person name="Balestrini R."/>
            <person name="Da Silva C."/>
            <person name="Montanini B."/>
            <person name="Hainaut M."/>
            <person name="Levati E."/>
            <person name="Barry K.W."/>
            <person name="Belfiori B."/>
            <person name="Cichocki N."/>
            <person name="Clum A."/>
            <person name="Dockter R.B."/>
            <person name="Fauchery L."/>
            <person name="Guy J."/>
            <person name="Iotti M."/>
            <person name="Le Tacon F."/>
            <person name="Lindquist E.A."/>
            <person name="Lipzen A."/>
            <person name="Malagnac F."/>
            <person name="Mello A."/>
            <person name="Molinier V."/>
            <person name="Miyauchi S."/>
            <person name="Poulain J."/>
            <person name="Riccioni C."/>
            <person name="Rubini A."/>
            <person name="Sitrit Y."/>
            <person name="Splivallo R."/>
            <person name="Traeger S."/>
            <person name="Wang M."/>
            <person name="Zifcakova L."/>
            <person name="Wipf D."/>
            <person name="Zambonelli A."/>
            <person name="Paolocci F."/>
            <person name="Nowrousian M."/>
            <person name="Ottonello S."/>
            <person name="Baldrian P."/>
            <person name="Spatafora J.W."/>
            <person name="Henrissat B."/>
            <person name="Nagy L.G."/>
            <person name="Aury J.M."/>
            <person name="Wincker P."/>
            <person name="Grigoriev I.V."/>
            <person name="Bonfante P."/>
            <person name="Martin F.M."/>
        </authorList>
    </citation>
    <scope>NUCLEOTIDE SEQUENCE [LARGE SCALE GENOMIC DNA]</scope>
    <source>
        <strain evidence="1 2">RN42</strain>
    </source>
</reference>
<proteinExistence type="predicted"/>
<dbReference type="CDD" id="cd02440">
    <property type="entry name" value="AdoMet_MTases"/>
    <property type="match status" value="1"/>
</dbReference>
<dbReference type="InterPro" id="IPR029063">
    <property type="entry name" value="SAM-dependent_MTases_sf"/>
</dbReference>
<dbReference type="Pfam" id="PF13489">
    <property type="entry name" value="Methyltransf_23"/>
    <property type="match status" value="1"/>
</dbReference>
<dbReference type="PANTHER" id="PTHR43591">
    <property type="entry name" value="METHYLTRANSFERASE"/>
    <property type="match status" value="1"/>
</dbReference>
<sequence>MSTTITTLPSINDHIEIGDSDADHSDTDSLASETTSITDSVIDYVYENGRRYPSHRWSSTKLAGSILPNDEIEQQRLDLIHHFYLLVLRGELYLAPLEKGKVRNALDIGTGTGIWAIDFATLHPTCQVTGTDLSPIQPLWLPKNVSFEVDNFEDEWMFRTPFDYIHGRCLMGSVTDWPKLIKRAYNNLTPGGHLELLEIHNTGGYSTDATYEGSACERYTNALNEAGKLSGHRLDLAPSLASYFEEAGFVNVVVKKFKVAVGVWPKDPYYKRMGAILASQAGEGAEAYGLQLMTKVLGWSEEEAKRVCGEAAEGWRGRRVHMVNDQYVVYGQRPVEG</sequence>
<keyword evidence="2" id="KW-1185">Reference proteome</keyword>
<dbReference type="EMBL" id="ML119818">
    <property type="protein sequence ID" value="RPA73523.1"/>
    <property type="molecule type" value="Genomic_DNA"/>
</dbReference>